<name>A0A381R5B1_9ZZZZ</name>
<evidence type="ECO:0008006" key="8">
    <source>
        <dbReference type="Google" id="ProtNLM"/>
    </source>
</evidence>
<dbReference type="GO" id="GO:0042158">
    <property type="term" value="P:lipoprotein biosynthetic process"/>
    <property type="evidence" value="ECO:0007669"/>
    <property type="project" value="InterPro"/>
</dbReference>
<dbReference type="GO" id="GO:0005886">
    <property type="term" value="C:plasma membrane"/>
    <property type="evidence" value="ECO:0007669"/>
    <property type="project" value="InterPro"/>
</dbReference>
<gene>
    <name evidence="7" type="ORF">METZ01_LOCUS39805</name>
</gene>
<feature type="non-terminal residue" evidence="7">
    <location>
        <position position="1"/>
    </location>
</feature>
<feature type="transmembrane region" description="Helical" evidence="6">
    <location>
        <begin position="249"/>
        <end position="270"/>
    </location>
</feature>
<keyword evidence="3 6" id="KW-0812">Transmembrane</keyword>
<dbReference type="GO" id="GO:0008961">
    <property type="term" value="F:phosphatidylglycerol-prolipoprotein diacylglyceryl transferase activity"/>
    <property type="evidence" value="ECO:0007669"/>
    <property type="project" value="InterPro"/>
</dbReference>
<evidence type="ECO:0000313" key="7">
    <source>
        <dbReference type="EMBL" id="SUZ86951.1"/>
    </source>
</evidence>
<evidence type="ECO:0000256" key="3">
    <source>
        <dbReference type="ARBA" id="ARBA00022692"/>
    </source>
</evidence>
<keyword evidence="4 6" id="KW-1133">Transmembrane helix</keyword>
<dbReference type="Pfam" id="PF01790">
    <property type="entry name" value="LGT"/>
    <property type="match status" value="1"/>
</dbReference>
<dbReference type="PANTHER" id="PTHR30589">
    <property type="entry name" value="PROLIPOPROTEIN DIACYLGLYCERYL TRANSFERASE"/>
    <property type="match status" value="1"/>
</dbReference>
<evidence type="ECO:0000256" key="6">
    <source>
        <dbReference type="SAM" id="Phobius"/>
    </source>
</evidence>
<proteinExistence type="inferred from homology"/>
<keyword evidence="2" id="KW-0808">Transferase</keyword>
<keyword evidence="1" id="KW-1003">Cell membrane</keyword>
<feature type="transmembrane region" description="Helical" evidence="6">
    <location>
        <begin position="219"/>
        <end position="237"/>
    </location>
</feature>
<dbReference type="HAMAP" id="MF_01147">
    <property type="entry name" value="Lgt"/>
    <property type="match status" value="1"/>
</dbReference>
<organism evidence="7">
    <name type="scientific">marine metagenome</name>
    <dbReference type="NCBI Taxonomy" id="408172"/>
    <lineage>
        <taxon>unclassified sequences</taxon>
        <taxon>metagenomes</taxon>
        <taxon>ecological metagenomes</taxon>
    </lineage>
</organism>
<keyword evidence="5 6" id="KW-0472">Membrane</keyword>
<evidence type="ECO:0000256" key="1">
    <source>
        <dbReference type="ARBA" id="ARBA00022475"/>
    </source>
</evidence>
<evidence type="ECO:0000256" key="5">
    <source>
        <dbReference type="ARBA" id="ARBA00023136"/>
    </source>
</evidence>
<sequence length="285" mass="31350">VYPIFFRLPSWLPFMGDAPITSFGVFMFLSFLAGGILLRSEMERTGHDPDRAWDLVFMGVLGGVIGAKAYYVLLNYEALLANPLSAIFSRGGMVWYGGFAGAVLLIVIEIKRRDLPLGQVADLCSPTLAIGYAVGRMGCFLVGDDYGRPTGSWMGIRFPDGTPPTTVEALERNFGVQVDPALVERFGQVVPVHPTQLYEVAMASIIFLVLWKLRVHNHSAGWLFWICLTLLSAERFLVEFVRVKDDRFFGPLTIAQGIAITLVLVGLLGVRQSWSVGAESEGEKA</sequence>
<evidence type="ECO:0000256" key="2">
    <source>
        <dbReference type="ARBA" id="ARBA00022679"/>
    </source>
</evidence>
<feature type="transmembrane region" description="Helical" evidence="6">
    <location>
        <begin position="93"/>
        <end position="110"/>
    </location>
</feature>
<dbReference type="InterPro" id="IPR001640">
    <property type="entry name" value="Lgt"/>
</dbReference>
<protein>
    <recommendedName>
        <fullName evidence="8">Prolipoprotein diacylglyceryl transferase</fullName>
    </recommendedName>
</protein>
<feature type="transmembrane region" description="Helical" evidence="6">
    <location>
        <begin position="52"/>
        <end position="73"/>
    </location>
</feature>
<dbReference type="AlphaFoldDB" id="A0A381R5B1"/>
<dbReference type="EMBL" id="UINC01001705">
    <property type="protein sequence ID" value="SUZ86951.1"/>
    <property type="molecule type" value="Genomic_DNA"/>
</dbReference>
<dbReference type="PANTHER" id="PTHR30589:SF0">
    <property type="entry name" value="PHOSPHATIDYLGLYCEROL--PROLIPOPROTEIN DIACYLGLYCERYL TRANSFERASE"/>
    <property type="match status" value="1"/>
</dbReference>
<accession>A0A381R5B1</accession>
<evidence type="ECO:0000256" key="4">
    <source>
        <dbReference type="ARBA" id="ARBA00022989"/>
    </source>
</evidence>
<reference evidence="7" key="1">
    <citation type="submission" date="2018-05" db="EMBL/GenBank/DDBJ databases">
        <authorList>
            <person name="Lanie J.A."/>
            <person name="Ng W.-L."/>
            <person name="Kazmierczak K.M."/>
            <person name="Andrzejewski T.M."/>
            <person name="Davidsen T.M."/>
            <person name="Wayne K.J."/>
            <person name="Tettelin H."/>
            <person name="Glass J.I."/>
            <person name="Rusch D."/>
            <person name="Podicherti R."/>
            <person name="Tsui H.-C.T."/>
            <person name="Winkler M.E."/>
        </authorList>
    </citation>
    <scope>NUCLEOTIDE SEQUENCE</scope>
</reference>
<feature type="transmembrane region" description="Helical" evidence="6">
    <location>
        <begin position="20"/>
        <end position="40"/>
    </location>
</feature>